<reference evidence="1" key="1">
    <citation type="journal article" date="2023" name="J. Hazard. Mater.">
        <title>Anaerobic biodegradation of pyrene and benzo[a]pyrene by a new sulfate-reducing Desulforamulus aquiferis strain DSA.</title>
        <authorList>
            <person name="Zhang Z."/>
            <person name="Sun J."/>
            <person name="Gong X."/>
            <person name="Wang C."/>
            <person name="Wang H."/>
        </authorList>
    </citation>
    <scope>NUCLEOTIDE SEQUENCE</scope>
    <source>
        <strain evidence="1">DSA</strain>
    </source>
</reference>
<comment type="caution">
    <text evidence="1">The sequence shown here is derived from an EMBL/GenBank/DDBJ whole genome shotgun (WGS) entry which is preliminary data.</text>
</comment>
<reference evidence="1" key="2">
    <citation type="submission" date="2023-03" db="EMBL/GenBank/DDBJ databases">
        <authorList>
            <person name="Zhang Z."/>
        </authorList>
    </citation>
    <scope>NUCLEOTIDE SEQUENCE</scope>
    <source>
        <strain evidence="1">DSA</strain>
    </source>
</reference>
<evidence type="ECO:0000313" key="1">
    <source>
        <dbReference type="EMBL" id="MDO7786107.1"/>
    </source>
</evidence>
<dbReference type="EMBL" id="JARPTC010000003">
    <property type="protein sequence ID" value="MDO7786107.1"/>
    <property type="molecule type" value="Genomic_DNA"/>
</dbReference>
<accession>A0AAW7Z8V8</accession>
<sequence>MTSEQIQARLSKADFTLADIDSKAAELGMNRTEFVLTAVEMLLGFDVVFYNRIKKTAKSLNIPVWLVMQNKLIKRFAEDAAKSKVWGGRKEMLIEFMHTAQGPITGEELFNIIRDMRVKEEEQKLVELLLEREIYRDLSPEDKKVLIRHRRGKTWLESEEYKREQEIKAQIARFNQEHGIVDEPEFDPDEIVTDEELEEWTKDHREE</sequence>
<evidence type="ECO:0000313" key="2">
    <source>
        <dbReference type="Proteomes" id="UP001172911"/>
    </source>
</evidence>
<proteinExistence type="predicted"/>
<dbReference type="RefSeq" id="WP_304540940.1">
    <property type="nucleotide sequence ID" value="NZ_JARPTC010000003.1"/>
</dbReference>
<keyword evidence="2" id="KW-1185">Reference proteome</keyword>
<dbReference type="AlphaFoldDB" id="A0AAW7Z8V8"/>
<organism evidence="1 2">
    <name type="scientific">Desulforamulus aquiferis</name>
    <dbReference type="NCBI Taxonomy" id="1397668"/>
    <lineage>
        <taxon>Bacteria</taxon>
        <taxon>Bacillati</taxon>
        <taxon>Bacillota</taxon>
        <taxon>Clostridia</taxon>
        <taxon>Eubacteriales</taxon>
        <taxon>Peptococcaceae</taxon>
        <taxon>Desulforamulus</taxon>
    </lineage>
</organism>
<name>A0AAW7Z8V8_9FIRM</name>
<gene>
    <name evidence="1" type="ORF">P6N53_02585</name>
</gene>
<evidence type="ECO:0008006" key="3">
    <source>
        <dbReference type="Google" id="ProtNLM"/>
    </source>
</evidence>
<protein>
    <recommendedName>
        <fullName evidence="3">Ribbon-helix-helix protein CopG domain-containing protein</fullName>
    </recommendedName>
</protein>
<dbReference type="Proteomes" id="UP001172911">
    <property type="component" value="Unassembled WGS sequence"/>
</dbReference>